<organism evidence="3 4">
    <name type="scientific">Setaria italica</name>
    <name type="common">Foxtail millet</name>
    <name type="synonym">Panicum italicum</name>
    <dbReference type="NCBI Taxonomy" id="4555"/>
    <lineage>
        <taxon>Eukaryota</taxon>
        <taxon>Viridiplantae</taxon>
        <taxon>Streptophyta</taxon>
        <taxon>Embryophyta</taxon>
        <taxon>Tracheophyta</taxon>
        <taxon>Spermatophyta</taxon>
        <taxon>Magnoliopsida</taxon>
        <taxon>Liliopsida</taxon>
        <taxon>Poales</taxon>
        <taxon>Poaceae</taxon>
        <taxon>PACMAD clade</taxon>
        <taxon>Panicoideae</taxon>
        <taxon>Panicodae</taxon>
        <taxon>Paniceae</taxon>
        <taxon>Cenchrinae</taxon>
        <taxon>Setaria</taxon>
    </lineage>
</organism>
<protein>
    <recommendedName>
        <fullName evidence="2">Myb/SANT-like domain-containing protein</fullName>
    </recommendedName>
</protein>
<dbReference type="PANTHER" id="PTHR47069">
    <property type="match status" value="1"/>
</dbReference>
<dbReference type="eggNOG" id="ENOG502QV1X">
    <property type="taxonomic scope" value="Eukaryota"/>
</dbReference>
<reference evidence="4" key="1">
    <citation type="journal article" date="2012" name="Nat. Biotechnol.">
        <title>Reference genome sequence of the model plant Setaria.</title>
        <authorList>
            <person name="Bennetzen J.L."/>
            <person name="Schmutz J."/>
            <person name="Wang H."/>
            <person name="Percifield R."/>
            <person name="Hawkins J."/>
            <person name="Pontaroli A.C."/>
            <person name="Estep M."/>
            <person name="Feng L."/>
            <person name="Vaughn J.N."/>
            <person name="Grimwood J."/>
            <person name="Jenkins J."/>
            <person name="Barry K."/>
            <person name="Lindquist E."/>
            <person name="Hellsten U."/>
            <person name="Deshpande S."/>
            <person name="Wang X."/>
            <person name="Wu X."/>
            <person name="Mitros T."/>
            <person name="Triplett J."/>
            <person name="Yang X."/>
            <person name="Ye C.Y."/>
            <person name="Mauro-Herrera M."/>
            <person name="Wang L."/>
            <person name="Li P."/>
            <person name="Sharma M."/>
            <person name="Sharma R."/>
            <person name="Ronald P.C."/>
            <person name="Panaud O."/>
            <person name="Kellogg E.A."/>
            <person name="Brutnell T.P."/>
            <person name="Doust A.N."/>
            <person name="Tuskan G.A."/>
            <person name="Rokhsar D."/>
            <person name="Devos K.M."/>
        </authorList>
    </citation>
    <scope>NUCLEOTIDE SEQUENCE [LARGE SCALE GENOMIC DNA]</scope>
    <source>
        <strain evidence="4">cv. Yugu1</strain>
    </source>
</reference>
<dbReference type="Gramene" id="KQL06760">
    <property type="protein sequence ID" value="KQL06760"/>
    <property type="gene ID" value="SETIT_003872mg"/>
</dbReference>
<feature type="region of interest" description="Disordered" evidence="1">
    <location>
        <begin position="174"/>
        <end position="195"/>
    </location>
</feature>
<accession>K3XPP3</accession>
<dbReference type="STRING" id="4555.K3XPP3"/>
<dbReference type="AlphaFoldDB" id="K3XPP3"/>
<reference evidence="3" key="2">
    <citation type="submission" date="2018-08" db="UniProtKB">
        <authorList>
            <consortium name="EnsemblPlants"/>
        </authorList>
    </citation>
    <scope>IDENTIFICATION</scope>
    <source>
        <strain evidence="3">Yugu1</strain>
    </source>
</reference>
<evidence type="ECO:0000313" key="4">
    <source>
        <dbReference type="Proteomes" id="UP000004995"/>
    </source>
</evidence>
<dbReference type="OMA" id="WKILEVE"/>
<dbReference type="InParanoid" id="K3XPP3"/>
<dbReference type="Pfam" id="PF12776">
    <property type="entry name" value="Myb_DNA-bind_3"/>
    <property type="match status" value="1"/>
</dbReference>
<dbReference type="EMBL" id="AGNK02003285">
    <property type="status" value="NOT_ANNOTATED_CDS"/>
    <property type="molecule type" value="Genomic_DNA"/>
</dbReference>
<evidence type="ECO:0000313" key="3">
    <source>
        <dbReference type="EnsemblPlants" id="KQL06760"/>
    </source>
</evidence>
<name>K3XPP3_SETIT</name>
<dbReference type="PANTHER" id="PTHR47069:SF8">
    <property type="entry name" value="MYB_SANT-LIKE DOMAIN-CONTAINING PROTEIN"/>
    <property type="match status" value="1"/>
</dbReference>
<dbReference type="Proteomes" id="UP000004995">
    <property type="component" value="Unassembled WGS sequence"/>
</dbReference>
<dbReference type="InterPro" id="IPR024752">
    <property type="entry name" value="Myb/SANT-like_dom"/>
</dbReference>
<keyword evidence="4" id="KW-1185">Reference proteome</keyword>
<evidence type="ECO:0000256" key="1">
    <source>
        <dbReference type="SAM" id="MobiDB-lite"/>
    </source>
</evidence>
<dbReference type="EnsemblPlants" id="KQL06760">
    <property type="protein sequence ID" value="KQL06760"/>
    <property type="gene ID" value="SETIT_003872mg"/>
</dbReference>
<dbReference type="HOGENOM" id="CLU_092221_0_0_1"/>
<proteinExistence type="predicted"/>
<evidence type="ECO:0000259" key="2">
    <source>
        <dbReference type="Pfam" id="PF12776"/>
    </source>
</evidence>
<sequence>MDAGRANWDDNTTKIFLDLCIDEKNKLNYDKRGLTKVGWHNLYTNFKQQTGRKYSCKQLQNKFNAFKRQYKDWRKLKDKSGTGWNNSTRTIDCDDEWWAARIEENEANKHFRGKAFPFYDELTTLFGTTDTEGGPMLCVGGIGDRTPSCGSEDNPDPMADENVDWLEDTVGRSSVGRVSQRSGKEHVVDSPPPKRTKSMEYYVERISESMIQRTMTERNLISREEEEVTEMLHLVEQDGVPNGSELYFIATELFRSPARRASYRSITASENRIAWLRWTWDNVKRK</sequence>
<feature type="domain" description="Myb/SANT-like" evidence="2">
    <location>
        <begin position="7"/>
        <end position="100"/>
    </location>
</feature>